<dbReference type="Proteomes" id="UP000678679">
    <property type="component" value="Chromosome 1"/>
</dbReference>
<name>A0AAX1N0T4_9BACT</name>
<gene>
    <name evidence="7" type="ORF">KMW28_16010</name>
</gene>
<proteinExistence type="predicted"/>
<dbReference type="KEGG" id="fya:KMW28_16010"/>
<feature type="domain" description="PNPLA" evidence="6">
    <location>
        <begin position="38"/>
        <end position="233"/>
    </location>
</feature>
<feature type="chain" id="PRO_5043578519" evidence="5">
    <location>
        <begin position="19"/>
        <end position="796"/>
    </location>
</feature>
<dbReference type="EMBL" id="CP076132">
    <property type="protein sequence ID" value="QWG01150.1"/>
    <property type="molecule type" value="Genomic_DNA"/>
</dbReference>
<keyword evidence="5" id="KW-0732">Signal</keyword>
<dbReference type="GO" id="GO:0016042">
    <property type="term" value="P:lipid catabolic process"/>
    <property type="evidence" value="ECO:0007669"/>
    <property type="project" value="UniProtKB-UniRule"/>
</dbReference>
<keyword evidence="2 4" id="KW-0442">Lipid degradation</keyword>
<organism evidence="7 8">
    <name type="scientific">Flammeovirga yaeyamensis</name>
    <dbReference type="NCBI Taxonomy" id="367791"/>
    <lineage>
        <taxon>Bacteria</taxon>
        <taxon>Pseudomonadati</taxon>
        <taxon>Bacteroidota</taxon>
        <taxon>Cytophagia</taxon>
        <taxon>Cytophagales</taxon>
        <taxon>Flammeovirgaceae</taxon>
        <taxon>Flammeovirga</taxon>
    </lineage>
</organism>
<keyword evidence="1 4" id="KW-0378">Hydrolase</keyword>
<evidence type="ECO:0000256" key="3">
    <source>
        <dbReference type="ARBA" id="ARBA00023098"/>
    </source>
</evidence>
<feature type="short sequence motif" description="GXSXG" evidence="4">
    <location>
        <begin position="69"/>
        <end position="73"/>
    </location>
</feature>
<feature type="signal peptide" evidence="5">
    <location>
        <begin position="1"/>
        <end position="18"/>
    </location>
</feature>
<keyword evidence="8" id="KW-1185">Reference proteome</keyword>
<reference evidence="7 8" key="1">
    <citation type="submission" date="2021-05" db="EMBL/GenBank/DDBJ databases">
        <title>Comparative genomic studies on the polysaccharide-degrading batcterial strains of the Flammeovirga genus.</title>
        <authorList>
            <person name="Zewei F."/>
            <person name="Zheng Z."/>
            <person name="Yu L."/>
            <person name="Ruyue G."/>
            <person name="Yanhong M."/>
            <person name="Yuanyuan C."/>
            <person name="Jingyan G."/>
            <person name="Wenjun H."/>
        </authorList>
    </citation>
    <scope>NUCLEOTIDE SEQUENCE [LARGE SCALE GENOMIC DNA]</scope>
    <source>
        <strain evidence="7 8">NBRC:100898</strain>
    </source>
</reference>
<dbReference type="PANTHER" id="PTHR14226:SF29">
    <property type="entry name" value="NEUROPATHY TARGET ESTERASE SWS"/>
    <property type="match status" value="1"/>
</dbReference>
<dbReference type="InterPro" id="IPR050301">
    <property type="entry name" value="NTE"/>
</dbReference>
<sequence length="796" mass="90378">MRFTLILLLLLSNLITFAQSSDSLSIHQKPKNRKTVGLVLSGGGAKGIAHITVIKVLEEYGIPIDYITGTSMGAIVGGFYAAGYTTDELEMFIRDPQFQDWVSGKVNTDDQFYFGRQERGAEWVNFNIEYDSIYGLSWDPTIIPTGLLNYNLSARLFKRSKEIDYDFDNLDVPFRAVVSDIFERKAIAVGEGDLMSAIRGSMAVPLVFSPVKIQDKYVYDGGIYNNIPVDVMKEEFNPDMVIAVNLGAHDMFEEYPYDRDEELIKGNVLKFIVMNNTYPKELDDKEDIYLGVPVDEYSAADFTPVDSLLAIGDRYARTMIDSVVKVYGDDQPKVKPRPSRFNSLYDPQEEVVSHVNLGDNLSFGQRLFVRNIVKPNRRKKASMEDLYQGYSMLLSNNYFNNLDAYFYYDSLDDDAKLHIDVVPNKKVRLGVGGNIATRNIGQFYVNAQFNVFTRSLNTVRVNAMGGSFYNSFRAEVESLYAKRLPFSLGAEFIHNRWNYANASELLFEKRNSLNTLRKDNYFGGKISTALGRQYKIYGFGGYFWNEDNYDQIFLVDAGDGSGNQVSTNLIGLDKHKGFLFGGAWEANSLNRKQFPDRGRHVKVSGKYILSDNDFQVELSEKISGSINRDWFTLQAQYEQYFNLKFLTLGVRGHATWSDYQPSFSTPSSVANAPAYYPLVDSKTIFNFTFRGPRFIAGGIKLMKSVFTPNLQLLMEGHIFTTDTRYSSDKFSVVPEVTKHSFFSSESTDYAASGSIIYHSPIGPLSFSVSHYNEKDYELMFLFNIGIILHNKRMLEE</sequence>
<dbReference type="RefSeq" id="WP_169662700.1">
    <property type="nucleotide sequence ID" value="NZ_CP076132.1"/>
</dbReference>
<evidence type="ECO:0000256" key="5">
    <source>
        <dbReference type="SAM" id="SignalP"/>
    </source>
</evidence>
<accession>A0AAX1N0T4</accession>
<protein>
    <submittedName>
        <fullName evidence="7">Patatin-like phospholipase family protein</fullName>
    </submittedName>
</protein>
<dbReference type="SUPFAM" id="SSF52151">
    <property type="entry name" value="FabD/lysophospholipase-like"/>
    <property type="match status" value="1"/>
</dbReference>
<feature type="active site" description="Proton acceptor" evidence="4">
    <location>
        <position position="220"/>
    </location>
</feature>
<evidence type="ECO:0000313" key="7">
    <source>
        <dbReference type="EMBL" id="QWG01150.1"/>
    </source>
</evidence>
<dbReference type="AlphaFoldDB" id="A0AAX1N0T4"/>
<feature type="short sequence motif" description="DGA/G" evidence="4">
    <location>
        <begin position="220"/>
        <end position="222"/>
    </location>
</feature>
<evidence type="ECO:0000313" key="8">
    <source>
        <dbReference type="Proteomes" id="UP000678679"/>
    </source>
</evidence>
<evidence type="ECO:0000256" key="4">
    <source>
        <dbReference type="PROSITE-ProRule" id="PRU01161"/>
    </source>
</evidence>
<dbReference type="GO" id="GO:0016787">
    <property type="term" value="F:hydrolase activity"/>
    <property type="evidence" value="ECO:0007669"/>
    <property type="project" value="UniProtKB-UniRule"/>
</dbReference>
<dbReference type="Pfam" id="PF01734">
    <property type="entry name" value="Patatin"/>
    <property type="match status" value="1"/>
</dbReference>
<feature type="short sequence motif" description="GXGXXG" evidence="4">
    <location>
        <begin position="42"/>
        <end position="47"/>
    </location>
</feature>
<dbReference type="Gene3D" id="3.40.1090.10">
    <property type="entry name" value="Cytosolic phospholipase A2 catalytic domain"/>
    <property type="match status" value="2"/>
</dbReference>
<dbReference type="InterPro" id="IPR002641">
    <property type="entry name" value="PNPLA_dom"/>
</dbReference>
<keyword evidence="3 4" id="KW-0443">Lipid metabolism</keyword>
<dbReference type="PROSITE" id="PS51635">
    <property type="entry name" value="PNPLA"/>
    <property type="match status" value="1"/>
</dbReference>
<feature type="active site" description="Nucleophile" evidence="4">
    <location>
        <position position="71"/>
    </location>
</feature>
<dbReference type="PANTHER" id="PTHR14226">
    <property type="entry name" value="NEUROPATHY TARGET ESTERASE/SWISS CHEESE D.MELANOGASTER"/>
    <property type="match status" value="1"/>
</dbReference>
<evidence type="ECO:0000259" key="6">
    <source>
        <dbReference type="PROSITE" id="PS51635"/>
    </source>
</evidence>
<dbReference type="InterPro" id="IPR016035">
    <property type="entry name" value="Acyl_Trfase/lysoPLipase"/>
</dbReference>
<dbReference type="CDD" id="cd07205">
    <property type="entry name" value="Pat_PNPLA6_PNPLA7_NTE1_like"/>
    <property type="match status" value="1"/>
</dbReference>
<evidence type="ECO:0000256" key="1">
    <source>
        <dbReference type="ARBA" id="ARBA00022801"/>
    </source>
</evidence>
<evidence type="ECO:0000256" key="2">
    <source>
        <dbReference type="ARBA" id="ARBA00022963"/>
    </source>
</evidence>